<evidence type="ECO:0000256" key="2">
    <source>
        <dbReference type="SAM" id="Coils"/>
    </source>
</evidence>
<protein>
    <submittedName>
        <fullName evidence="4">Uncharacterized protein</fullName>
    </submittedName>
</protein>
<evidence type="ECO:0000313" key="5">
    <source>
        <dbReference type="Proteomes" id="UP000053611"/>
    </source>
</evidence>
<feature type="repeat" description="ANK" evidence="1">
    <location>
        <begin position="208"/>
        <end position="240"/>
    </location>
</feature>
<evidence type="ECO:0000256" key="1">
    <source>
        <dbReference type="PROSITE-ProRule" id="PRU00023"/>
    </source>
</evidence>
<dbReference type="EMBL" id="KQ087186">
    <property type="protein sequence ID" value="KLT44515.1"/>
    <property type="molecule type" value="Genomic_DNA"/>
</dbReference>
<dbReference type="Gene3D" id="1.25.40.20">
    <property type="entry name" value="Ankyrin repeat-containing domain"/>
    <property type="match status" value="1"/>
</dbReference>
<evidence type="ECO:0000256" key="3">
    <source>
        <dbReference type="SAM" id="MobiDB-lite"/>
    </source>
</evidence>
<dbReference type="OrthoDB" id="539213at2759"/>
<sequence length="361" mass="41146">MAFESLSRSDRPQLSLNLPRSCALVSSAKVVTRVQPSARLFDLPDEILRQIHLYSGSAAFGVVDKQMRISFDDINYKARWALYTRCTAKEQICSAKKGAAVLDQILSLRLCNQDVLERVLELWERRLRDYERAEREEQLRQWERSKEHQLWDGLEPGDTPPPPSPPRPTPRPNKIPRRLLRTPEGARPRLHPFVRYLVERFDIPPDADSSYPLMRGAADANYELVRFLLERGAKVTMSEHIAFRAAIHNKDLKMMKLLVEVDDQQPTEHGGSGARNIPLLKSDRLQCPREWVDLALKSEAYDIAHWLVDEKGLTPSLDRIMSLEVAGSDATPLGRLAAQTASRAGTKRKRKQERRGASSRS</sequence>
<dbReference type="GeneID" id="28982957"/>
<reference evidence="4 5" key="1">
    <citation type="submission" date="2015-03" db="EMBL/GenBank/DDBJ databases">
        <title>Genomics and transcriptomics of the oil-accumulating basidiomycete yeast T. oleaginosus allow insights into substrate utilization and the diverse evolutionary trajectories of mating systems in fungi.</title>
        <authorList>
            <consortium name="DOE Joint Genome Institute"/>
            <person name="Kourist R."/>
            <person name="Kracht O."/>
            <person name="Bracharz F."/>
            <person name="Lipzen A."/>
            <person name="Nolan M."/>
            <person name="Ohm R."/>
            <person name="Grigoriev I."/>
            <person name="Sun S."/>
            <person name="Heitman J."/>
            <person name="Bruck T."/>
            <person name="Nowrousian M."/>
        </authorList>
    </citation>
    <scope>NUCLEOTIDE SEQUENCE [LARGE SCALE GENOMIC DNA]</scope>
    <source>
        <strain evidence="4 5">IBC0246</strain>
    </source>
</reference>
<dbReference type="PROSITE" id="PS50088">
    <property type="entry name" value="ANK_REPEAT"/>
    <property type="match status" value="1"/>
</dbReference>
<feature type="compositionally biased region" description="Pro residues" evidence="3">
    <location>
        <begin position="158"/>
        <end position="173"/>
    </location>
</feature>
<organism evidence="4 5">
    <name type="scientific">Cutaneotrichosporon oleaginosum</name>
    <dbReference type="NCBI Taxonomy" id="879819"/>
    <lineage>
        <taxon>Eukaryota</taxon>
        <taxon>Fungi</taxon>
        <taxon>Dikarya</taxon>
        <taxon>Basidiomycota</taxon>
        <taxon>Agaricomycotina</taxon>
        <taxon>Tremellomycetes</taxon>
        <taxon>Trichosporonales</taxon>
        <taxon>Trichosporonaceae</taxon>
        <taxon>Cutaneotrichosporon</taxon>
    </lineage>
</organism>
<dbReference type="InterPro" id="IPR002110">
    <property type="entry name" value="Ankyrin_rpt"/>
</dbReference>
<proteinExistence type="predicted"/>
<feature type="region of interest" description="Disordered" evidence="3">
    <location>
        <begin position="332"/>
        <end position="361"/>
    </location>
</feature>
<feature type="coiled-coil region" evidence="2">
    <location>
        <begin position="113"/>
        <end position="140"/>
    </location>
</feature>
<gene>
    <name evidence="4" type="ORF">CC85DRAFT_283454</name>
</gene>
<keyword evidence="5" id="KW-1185">Reference proteome</keyword>
<dbReference type="STRING" id="879819.A0A0J0XTW6"/>
<evidence type="ECO:0000313" key="4">
    <source>
        <dbReference type="EMBL" id="KLT44515.1"/>
    </source>
</evidence>
<dbReference type="InterPro" id="IPR036770">
    <property type="entry name" value="Ankyrin_rpt-contain_sf"/>
</dbReference>
<name>A0A0J0XTW6_9TREE</name>
<dbReference type="SUPFAM" id="SSF48403">
    <property type="entry name" value="Ankyrin repeat"/>
    <property type="match status" value="1"/>
</dbReference>
<dbReference type="RefSeq" id="XP_018281006.1">
    <property type="nucleotide sequence ID" value="XM_018422354.1"/>
</dbReference>
<dbReference type="Proteomes" id="UP000053611">
    <property type="component" value="Unassembled WGS sequence"/>
</dbReference>
<dbReference type="AlphaFoldDB" id="A0A0J0XTW6"/>
<keyword evidence="2" id="KW-0175">Coiled coil</keyword>
<keyword evidence="1" id="KW-0040">ANK repeat</keyword>
<feature type="region of interest" description="Disordered" evidence="3">
    <location>
        <begin position="150"/>
        <end position="182"/>
    </location>
</feature>
<accession>A0A0J0XTW6</accession>